<keyword evidence="3" id="KW-0238">DNA-binding</keyword>
<dbReference type="RefSeq" id="WP_286056493.1">
    <property type="nucleotide sequence ID" value="NZ_JASVWF010000008.1"/>
</dbReference>
<dbReference type="SMART" id="SM00448">
    <property type="entry name" value="REC"/>
    <property type="match status" value="1"/>
</dbReference>
<dbReference type="PANTHER" id="PTHR43214:SF24">
    <property type="entry name" value="TRANSCRIPTIONAL REGULATORY PROTEIN NARL-RELATED"/>
    <property type="match status" value="1"/>
</dbReference>
<comment type="caution">
    <text evidence="8">The sequence shown here is derived from an EMBL/GenBank/DDBJ whole genome shotgun (WGS) entry which is preliminary data.</text>
</comment>
<evidence type="ECO:0000256" key="4">
    <source>
        <dbReference type="ARBA" id="ARBA00023163"/>
    </source>
</evidence>
<dbReference type="CDD" id="cd17535">
    <property type="entry name" value="REC_NarL-like"/>
    <property type="match status" value="1"/>
</dbReference>
<sequence length="234" mass="25085">MAVRVVLADDDEVYRLGLSSILSVQPDIEIVAEVGDGAAAVAAVREHHPDVAVLDLRMPVLDGVAATREIASDATTAAVGKPVAALVLTGFHVTEAVYDALRAGASGYVLKDRAGSRLVPAVRAVAEGEAWLDPGVTRDLISEFARRPDERRATPEDLDDLTRRERDVLTLVAHGLSNTEIADHLTVEIGTVKTHVNRIFTKLGLEHRAQAVSLAFRTRLVGPDDARPDLGRGR</sequence>
<evidence type="ECO:0000256" key="2">
    <source>
        <dbReference type="ARBA" id="ARBA00023015"/>
    </source>
</evidence>
<dbReference type="SUPFAM" id="SSF52172">
    <property type="entry name" value="CheY-like"/>
    <property type="match status" value="1"/>
</dbReference>
<keyword evidence="1 5" id="KW-0597">Phosphoprotein</keyword>
<evidence type="ECO:0000259" key="7">
    <source>
        <dbReference type="PROSITE" id="PS50110"/>
    </source>
</evidence>
<dbReference type="Pfam" id="PF00196">
    <property type="entry name" value="GerE"/>
    <property type="match status" value="1"/>
</dbReference>
<dbReference type="SUPFAM" id="SSF46894">
    <property type="entry name" value="C-terminal effector domain of the bipartite response regulators"/>
    <property type="match status" value="1"/>
</dbReference>
<evidence type="ECO:0000313" key="8">
    <source>
        <dbReference type="EMBL" id="MDL5159890.1"/>
    </source>
</evidence>
<dbReference type="EMBL" id="JASVWF010000008">
    <property type="protein sequence ID" value="MDL5159890.1"/>
    <property type="molecule type" value="Genomic_DNA"/>
</dbReference>
<evidence type="ECO:0000256" key="3">
    <source>
        <dbReference type="ARBA" id="ARBA00023125"/>
    </source>
</evidence>
<dbReference type="InterPro" id="IPR058245">
    <property type="entry name" value="NreC/VraR/RcsB-like_REC"/>
</dbReference>
<accession>A0ABT7MGV8</accession>
<dbReference type="PRINTS" id="PR00038">
    <property type="entry name" value="HTHLUXR"/>
</dbReference>
<dbReference type="PANTHER" id="PTHR43214">
    <property type="entry name" value="TWO-COMPONENT RESPONSE REGULATOR"/>
    <property type="match status" value="1"/>
</dbReference>
<organism evidence="8 9">
    <name type="scientific">Actinomycetospora termitidis</name>
    <dbReference type="NCBI Taxonomy" id="3053470"/>
    <lineage>
        <taxon>Bacteria</taxon>
        <taxon>Bacillati</taxon>
        <taxon>Actinomycetota</taxon>
        <taxon>Actinomycetes</taxon>
        <taxon>Pseudonocardiales</taxon>
        <taxon>Pseudonocardiaceae</taxon>
        <taxon>Actinomycetospora</taxon>
    </lineage>
</organism>
<dbReference type="PROSITE" id="PS50110">
    <property type="entry name" value="RESPONSE_REGULATORY"/>
    <property type="match status" value="1"/>
</dbReference>
<evidence type="ECO:0000256" key="5">
    <source>
        <dbReference type="PROSITE-ProRule" id="PRU00169"/>
    </source>
</evidence>
<dbReference type="PROSITE" id="PS50043">
    <property type="entry name" value="HTH_LUXR_2"/>
    <property type="match status" value="1"/>
</dbReference>
<dbReference type="Pfam" id="PF00072">
    <property type="entry name" value="Response_reg"/>
    <property type="match status" value="1"/>
</dbReference>
<keyword evidence="4" id="KW-0804">Transcription</keyword>
<dbReference type="InterPro" id="IPR039420">
    <property type="entry name" value="WalR-like"/>
</dbReference>
<evidence type="ECO:0000313" key="9">
    <source>
        <dbReference type="Proteomes" id="UP001231924"/>
    </source>
</evidence>
<dbReference type="SMART" id="SM00421">
    <property type="entry name" value="HTH_LUXR"/>
    <property type="match status" value="1"/>
</dbReference>
<dbReference type="Proteomes" id="UP001231924">
    <property type="component" value="Unassembled WGS sequence"/>
</dbReference>
<keyword evidence="2" id="KW-0805">Transcription regulation</keyword>
<reference evidence="8 9" key="1">
    <citation type="submission" date="2023-06" db="EMBL/GenBank/DDBJ databases">
        <title>Actinomycetospora Odt1-22.</title>
        <authorList>
            <person name="Supong K."/>
        </authorList>
    </citation>
    <scope>NUCLEOTIDE SEQUENCE [LARGE SCALE GENOMIC DNA]</scope>
    <source>
        <strain evidence="8 9">Odt1-22</strain>
    </source>
</reference>
<gene>
    <name evidence="8" type="ORF">QRT03_28240</name>
</gene>
<feature type="domain" description="Response regulatory" evidence="7">
    <location>
        <begin position="4"/>
        <end position="126"/>
    </location>
</feature>
<protein>
    <submittedName>
        <fullName evidence="8">Response regulator transcription factor</fullName>
    </submittedName>
</protein>
<name>A0ABT7MGV8_9PSEU</name>
<proteinExistence type="predicted"/>
<dbReference type="Gene3D" id="3.40.50.2300">
    <property type="match status" value="1"/>
</dbReference>
<dbReference type="PROSITE" id="PS00622">
    <property type="entry name" value="HTH_LUXR_1"/>
    <property type="match status" value="1"/>
</dbReference>
<feature type="modified residue" description="4-aspartylphosphate" evidence="5">
    <location>
        <position position="55"/>
    </location>
</feature>
<dbReference type="InterPro" id="IPR001789">
    <property type="entry name" value="Sig_transdc_resp-reg_receiver"/>
</dbReference>
<dbReference type="InterPro" id="IPR000792">
    <property type="entry name" value="Tscrpt_reg_LuxR_C"/>
</dbReference>
<evidence type="ECO:0000259" key="6">
    <source>
        <dbReference type="PROSITE" id="PS50043"/>
    </source>
</evidence>
<keyword evidence="9" id="KW-1185">Reference proteome</keyword>
<dbReference type="InterPro" id="IPR016032">
    <property type="entry name" value="Sig_transdc_resp-reg_C-effctor"/>
</dbReference>
<feature type="domain" description="HTH luxR-type" evidence="6">
    <location>
        <begin position="154"/>
        <end position="219"/>
    </location>
</feature>
<evidence type="ECO:0000256" key="1">
    <source>
        <dbReference type="ARBA" id="ARBA00022553"/>
    </source>
</evidence>
<dbReference type="CDD" id="cd06170">
    <property type="entry name" value="LuxR_C_like"/>
    <property type="match status" value="1"/>
</dbReference>
<dbReference type="InterPro" id="IPR011006">
    <property type="entry name" value="CheY-like_superfamily"/>
</dbReference>